<dbReference type="EMBL" id="LUSW01000054">
    <property type="protein sequence ID" value="RAT30741.1"/>
    <property type="molecule type" value="Genomic_DNA"/>
</dbReference>
<accession>A0ABX9EM61</accession>
<organism evidence="1 2">
    <name type="scientific">Lonsdalea populi</name>
    <dbReference type="NCBI Taxonomy" id="1172565"/>
    <lineage>
        <taxon>Bacteria</taxon>
        <taxon>Pseudomonadati</taxon>
        <taxon>Pseudomonadota</taxon>
        <taxon>Gammaproteobacteria</taxon>
        <taxon>Enterobacterales</taxon>
        <taxon>Pectobacteriaceae</taxon>
        <taxon>Lonsdalea</taxon>
    </lineage>
</organism>
<comment type="caution">
    <text evidence="1">The sequence shown here is derived from an EMBL/GenBank/DDBJ whole genome shotgun (WGS) entry which is preliminary data.</text>
</comment>
<dbReference type="Proteomes" id="UP000250186">
    <property type="component" value="Unassembled WGS sequence"/>
</dbReference>
<sequence>MAGINQARYAVIIHRAAGKAAVPVRLVPTAGKQRDGLVLPANHVLAGGVSPVHRSPFRLIGIMLIERVVAPRW</sequence>
<evidence type="ECO:0000313" key="2">
    <source>
        <dbReference type="Proteomes" id="UP000250186"/>
    </source>
</evidence>
<proteinExistence type="predicted"/>
<keyword evidence="2" id="KW-1185">Reference proteome</keyword>
<evidence type="ECO:0000313" key="1">
    <source>
        <dbReference type="EMBL" id="RAT30741.1"/>
    </source>
</evidence>
<name>A0ABX9EM61_9GAMM</name>
<protein>
    <submittedName>
        <fullName evidence="1">Uncharacterized protein</fullName>
    </submittedName>
</protein>
<gene>
    <name evidence="1" type="ORF">AU492_16325</name>
</gene>
<reference evidence="1 2" key="1">
    <citation type="submission" date="2016-02" db="EMBL/GenBank/DDBJ databases">
        <title>Species-wide whole genome sequencing reveals diversity, host range in Lonsdalea quercina.</title>
        <authorList>
            <person name="Li Y."/>
        </authorList>
    </citation>
    <scope>NUCLEOTIDE SEQUENCE [LARGE SCALE GENOMIC DNA]</scope>
    <source>
        <strain evidence="1 2">CFCC 12721</strain>
    </source>
</reference>